<evidence type="ECO:0000313" key="1">
    <source>
        <dbReference type="EMBL" id="KAI3767131.1"/>
    </source>
</evidence>
<gene>
    <name evidence="1" type="ORF">L2E82_17217</name>
</gene>
<dbReference type="EMBL" id="CM042011">
    <property type="protein sequence ID" value="KAI3767131.1"/>
    <property type="molecule type" value="Genomic_DNA"/>
</dbReference>
<reference evidence="1 2" key="2">
    <citation type="journal article" date="2022" name="Mol. Ecol. Resour.">
        <title>The genomes of chicory, endive, great burdock and yacon provide insights into Asteraceae paleo-polyploidization history and plant inulin production.</title>
        <authorList>
            <person name="Fan W."/>
            <person name="Wang S."/>
            <person name="Wang H."/>
            <person name="Wang A."/>
            <person name="Jiang F."/>
            <person name="Liu H."/>
            <person name="Zhao H."/>
            <person name="Xu D."/>
            <person name="Zhang Y."/>
        </authorList>
    </citation>
    <scope>NUCLEOTIDE SEQUENCE [LARGE SCALE GENOMIC DNA]</scope>
    <source>
        <strain evidence="2">cv. Punajuju</strain>
        <tissue evidence="1">Leaves</tissue>
    </source>
</reference>
<keyword evidence="2" id="KW-1185">Reference proteome</keyword>
<accession>A0ACB9F8A5</accession>
<protein>
    <submittedName>
        <fullName evidence="1">Uncharacterized protein</fullName>
    </submittedName>
</protein>
<evidence type="ECO:0000313" key="2">
    <source>
        <dbReference type="Proteomes" id="UP001055811"/>
    </source>
</evidence>
<proteinExistence type="predicted"/>
<dbReference type="Proteomes" id="UP001055811">
    <property type="component" value="Linkage Group LG03"/>
</dbReference>
<comment type="caution">
    <text evidence="1">The sequence shown here is derived from an EMBL/GenBank/DDBJ whole genome shotgun (WGS) entry which is preliminary data.</text>
</comment>
<reference evidence="2" key="1">
    <citation type="journal article" date="2022" name="Mol. Ecol. Resour.">
        <title>The genomes of chicory, endive, great burdock and yacon provide insights into Asteraceae palaeo-polyploidization history and plant inulin production.</title>
        <authorList>
            <person name="Fan W."/>
            <person name="Wang S."/>
            <person name="Wang H."/>
            <person name="Wang A."/>
            <person name="Jiang F."/>
            <person name="Liu H."/>
            <person name="Zhao H."/>
            <person name="Xu D."/>
            <person name="Zhang Y."/>
        </authorList>
    </citation>
    <scope>NUCLEOTIDE SEQUENCE [LARGE SCALE GENOMIC DNA]</scope>
    <source>
        <strain evidence="2">cv. Punajuju</strain>
    </source>
</reference>
<sequence length="73" mass="8495">MMMNRVNGARWLYGLDEAAVEDKWLLRRSGGRNFYTCMDLSLRIIQVHYLAGTIKDVPFSEIKLQFLEAQANE</sequence>
<organism evidence="1 2">
    <name type="scientific">Cichorium intybus</name>
    <name type="common">Chicory</name>
    <dbReference type="NCBI Taxonomy" id="13427"/>
    <lineage>
        <taxon>Eukaryota</taxon>
        <taxon>Viridiplantae</taxon>
        <taxon>Streptophyta</taxon>
        <taxon>Embryophyta</taxon>
        <taxon>Tracheophyta</taxon>
        <taxon>Spermatophyta</taxon>
        <taxon>Magnoliopsida</taxon>
        <taxon>eudicotyledons</taxon>
        <taxon>Gunneridae</taxon>
        <taxon>Pentapetalae</taxon>
        <taxon>asterids</taxon>
        <taxon>campanulids</taxon>
        <taxon>Asterales</taxon>
        <taxon>Asteraceae</taxon>
        <taxon>Cichorioideae</taxon>
        <taxon>Cichorieae</taxon>
        <taxon>Cichoriinae</taxon>
        <taxon>Cichorium</taxon>
    </lineage>
</organism>
<name>A0ACB9F8A5_CICIN</name>